<dbReference type="InterPro" id="IPR001841">
    <property type="entry name" value="Znf_RING"/>
</dbReference>
<organism evidence="1 2">
    <name type="scientific">Hibiscus sabdariffa</name>
    <name type="common">roselle</name>
    <dbReference type="NCBI Taxonomy" id="183260"/>
    <lineage>
        <taxon>Eukaryota</taxon>
        <taxon>Viridiplantae</taxon>
        <taxon>Streptophyta</taxon>
        <taxon>Embryophyta</taxon>
        <taxon>Tracheophyta</taxon>
        <taxon>Spermatophyta</taxon>
        <taxon>Magnoliopsida</taxon>
        <taxon>eudicotyledons</taxon>
        <taxon>Gunneridae</taxon>
        <taxon>Pentapetalae</taxon>
        <taxon>rosids</taxon>
        <taxon>malvids</taxon>
        <taxon>Malvales</taxon>
        <taxon>Malvaceae</taxon>
        <taxon>Malvoideae</taxon>
        <taxon>Hibiscus</taxon>
    </lineage>
</organism>
<accession>A0ABR2BLJ0</accession>
<name>A0ABR2BLJ0_9ROSI</name>
<dbReference type="InterPro" id="IPR013083">
    <property type="entry name" value="Znf_RING/FYVE/PHD"/>
</dbReference>
<gene>
    <name evidence="1" type="ORF">V6N12_025146</name>
</gene>
<evidence type="ECO:0000313" key="1">
    <source>
        <dbReference type="EMBL" id="KAK8508038.1"/>
    </source>
</evidence>
<keyword evidence="2" id="KW-1185">Reference proteome</keyword>
<dbReference type="SMART" id="SM00184">
    <property type="entry name" value="RING"/>
    <property type="match status" value="1"/>
</dbReference>
<dbReference type="PANTHER" id="PTHR46463:SF93">
    <property type="entry name" value="OS11G0629300 PROTEIN"/>
    <property type="match status" value="1"/>
</dbReference>
<dbReference type="SUPFAM" id="SSF57850">
    <property type="entry name" value="RING/U-box"/>
    <property type="match status" value="1"/>
</dbReference>
<reference evidence="1 2" key="1">
    <citation type="journal article" date="2024" name="G3 (Bethesda)">
        <title>Genome assembly of Hibiscus sabdariffa L. provides insights into metabolisms of medicinal natural products.</title>
        <authorList>
            <person name="Kim T."/>
        </authorList>
    </citation>
    <scope>NUCLEOTIDE SEQUENCE [LARGE SCALE GENOMIC DNA]</scope>
    <source>
        <strain evidence="1">TK-2024</strain>
        <tissue evidence="1">Old leaves</tissue>
    </source>
</reference>
<dbReference type="PROSITE" id="PS50089">
    <property type="entry name" value="ZF_RING_2"/>
    <property type="match status" value="1"/>
</dbReference>
<proteinExistence type="predicted"/>
<dbReference type="Proteomes" id="UP001472677">
    <property type="component" value="Unassembled WGS sequence"/>
</dbReference>
<dbReference type="PANTHER" id="PTHR46463">
    <property type="entry name" value="ZINC FINGER, RING/FYVE/PHD-TYPE"/>
    <property type="match status" value="1"/>
</dbReference>
<dbReference type="Pfam" id="PF13639">
    <property type="entry name" value="zf-RING_2"/>
    <property type="match status" value="1"/>
</dbReference>
<protein>
    <submittedName>
        <fullName evidence="1">Uncharacterized protein</fullName>
    </submittedName>
</protein>
<evidence type="ECO:0000313" key="2">
    <source>
        <dbReference type="Proteomes" id="UP001472677"/>
    </source>
</evidence>
<sequence length="211" mass="23625">MGTCCSSFRIRESEEDVSSYQTRNTIHALWGKFIRVNSNDQSDAPVLNSQVSVHLNSNAASNNIRSDNIVTLAPSVLHFEDDTAGSGEDKDHQRTKRREDSRVDHMVKDSEGDKSSGLQCEGRSTAHCTEYQSKFWNEKSEAEVACAYRSSEDEDVCPTCLEEYDPGNPRIVLQCSHSYHLGCIYEWMERSANCPICGKVMCFLQASAIVP</sequence>
<comment type="caution">
    <text evidence="1">The sequence shown here is derived from an EMBL/GenBank/DDBJ whole genome shotgun (WGS) entry which is preliminary data.</text>
</comment>
<dbReference type="EMBL" id="JBBPBM010000104">
    <property type="protein sequence ID" value="KAK8508038.1"/>
    <property type="molecule type" value="Genomic_DNA"/>
</dbReference>
<dbReference type="Gene3D" id="3.30.40.10">
    <property type="entry name" value="Zinc/RING finger domain, C3HC4 (zinc finger)"/>
    <property type="match status" value="1"/>
</dbReference>